<feature type="transmembrane region" description="Helical" evidence="11">
    <location>
        <begin position="59"/>
        <end position="76"/>
    </location>
</feature>
<comment type="subcellular location">
    <subcellularLocation>
        <location evidence="1">Endomembrane system</location>
        <topology evidence="1">Multi-pass membrane protein</topology>
    </subcellularLocation>
</comment>
<dbReference type="GO" id="GO:0016020">
    <property type="term" value="C:membrane"/>
    <property type="evidence" value="ECO:0007669"/>
    <property type="project" value="InterPro"/>
</dbReference>
<keyword evidence="7" id="KW-0460">Magnesium</keyword>
<evidence type="ECO:0000256" key="3">
    <source>
        <dbReference type="ARBA" id="ARBA00022553"/>
    </source>
</evidence>
<evidence type="ECO:0000256" key="4">
    <source>
        <dbReference type="ARBA" id="ARBA00022692"/>
    </source>
</evidence>
<keyword evidence="8" id="KW-1278">Translocase</keyword>
<evidence type="ECO:0000256" key="1">
    <source>
        <dbReference type="ARBA" id="ARBA00004127"/>
    </source>
</evidence>
<reference evidence="13" key="1">
    <citation type="submission" date="2021-02" db="EMBL/GenBank/DDBJ databases">
        <title>Abyssanaerobacter marinus gen.nov., sp., nov, anaerobic bacterium isolated from the Onnuri vent field of Indian Ocean and suggestion of Mogibacteriaceae fam. nov., and proposal of reclassification of ambiguous this family's genus member.</title>
        <authorList>
            <person name="Kim Y.J."/>
            <person name="Yang J.-A."/>
        </authorList>
    </citation>
    <scope>NUCLEOTIDE SEQUENCE</scope>
    <source>
        <strain evidence="13">DSM 2634</strain>
    </source>
</reference>
<dbReference type="Gene3D" id="2.70.150.10">
    <property type="entry name" value="Calcium-transporting ATPase, cytoplasmic transduction domain A"/>
    <property type="match status" value="1"/>
</dbReference>
<dbReference type="GO" id="GO:0005524">
    <property type="term" value="F:ATP binding"/>
    <property type="evidence" value="ECO:0007669"/>
    <property type="project" value="UniProtKB-KW"/>
</dbReference>
<dbReference type="NCBIfam" id="TIGR01494">
    <property type="entry name" value="ATPase_P-type"/>
    <property type="match status" value="2"/>
</dbReference>
<dbReference type="Proteomes" id="UP000664545">
    <property type="component" value="Unassembled WGS sequence"/>
</dbReference>
<comment type="caution">
    <text evidence="13">The sequence shown here is derived from an EMBL/GenBank/DDBJ whole genome shotgun (WGS) entry which is preliminary data.</text>
</comment>
<dbReference type="SUPFAM" id="SSF81653">
    <property type="entry name" value="Calcium ATPase, transduction domain A"/>
    <property type="match status" value="1"/>
</dbReference>
<dbReference type="InterPro" id="IPR059000">
    <property type="entry name" value="ATPase_P-type_domA"/>
</dbReference>
<evidence type="ECO:0000259" key="12">
    <source>
        <dbReference type="SMART" id="SM00831"/>
    </source>
</evidence>
<dbReference type="InterPro" id="IPR008250">
    <property type="entry name" value="ATPase_P-typ_transduc_dom_A_sf"/>
</dbReference>
<sequence>MRVMFYKMAGEKVLEAFDSSMDGLIEAQVRINSDEYGKNQLTEEKKQGKLTVFLSQFKDLLVIILMIAAIISAFTGNLESTFVIFAVIILNAILGTVQHFKAEKSLNSLKKLASPLAKVIRAGKKCEIAAADIVVGDILLLEAGDMISADGRILECYSLQVNESALTGESESITKTSDKLDGHLNPADQVNMVFSGTQVTYGRAVVVVTKTGMNTELGKIAQLMNETKDRKTPLQISLDAFGKKLSTIVLGICVVILIICIYRGMSIFDALMFAVALAVAAIPEALSSIVTISLALGTTKMAKENAIMKDLKSVESLGCVSIICSDKTGTLTKNKMTVMDLFLPDEGQESKNRILMAALLCNDSSVAEGKMLGDPTEIALAEFCMHTKDDCEQIVKNYPRLAEVPFDSDRKLMSTLHEMNGSYLMLTKGAADVLMGNTKFIYSNGLQRTITEQDIEEIRKQNYDFSSRGLRVLGFAQKIVDTNQISLEDEQNFVFIGLVAMMDPPRDEAKAAVSDCTRAGIMPIMITGDHKVTASAIAREIGLLNEEKKAVTGSELDELSDEALDQNLSNIAVYARVTPAHKIRIVDAWQKKGHIVAMTGDGVNDAPALKKADIGIAMGITGTDVSKDAASMILTDDNFATIIKAIANGRNIYNNIKNSIKFLLSGNTSGILAVLYTSLMALPIPFLAVHLLFINLITDSLPAIAISMEKPTDNLLEEPPRDADESILTKKYIGEIGIQGFIIALFTLIAYHKGLTYGAGVASTMAFATLCFARLCHGFNSRGNQSIFKLGLFSNMYSIGAFVAGSCLLFSVLMFPALQGIFDVSDLSSENLFFLIGCAVAPTILIQAYRVCLELLKKVRP</sequence>
<feature type="transmembrane region" description="Helical" evidence="11">
    <location>
        <begin position="831"/>
        <end position="852"/>
    </location>
</feature>
<keyword evidence="9 11" id="KW-1133">Transmembrane helix</keyword>
<dbReference type="PROSITE" id="PS00154">
    <property type="entry name" value="ATPASE_E1_E2"/>
    <property type="match status" value="1"/>
</dbReference>
<dbReference type="SUPFAM" id="SSF56784">
    <property type="entry name" value="HAD-like"/>
    <property type="match status" value="1"/>
</dbReference>
<dbReference type="Pfam" id="PF00690">
    <property type="entry name" value="Cation_ATPase_N"/>
    <property type="match status" value="1"/>
</dbReference>
<evidence type="ECO:0000313" key="13">
    <source>
        <dbReference type="EMBL" id="MBN7774009.1"/>
    </source>
</evidence>
<evidence type="ECO:0000256" key="6">
    <source>
        <dbReference type="ARBA" id="ARBA00022840"/>
    </source>
</evidence>
<evidence type="ECO:0000256" key="2">
    <source>
        <dbReference type="ARBA" id="ARBA00005675"/>
    </source>
</evidence>
<keyword evidence="4 11" id="KW-0812">Transmembrane</keyword>
<comment type="similarity">
    <text evidence="2">Belongs to the cation transport ATPase (P-type) (TC 3.A.3) family. Type IIA subfamily.</text>
</comment>
<dbReference type="CDD" id="cd02089">
    <property type="entry name" value="P-type_ATPase_Ca_prok"/>
    <property type="match status" value="1"/>
</dbReference>
<evidence type="ECO:0000256" key="8">
    <source>
        <dbReference type="ARBA" id="ARBA00022967"/>
    </source>
</evidence>
<dbReference type="Pfam" id="PF00122">
    <property type="entry name" value="E1-E2_ATPase"/>
    <property type="match status" value="1"/>
</dbReference>
<dbReference type="InterPro" id="IPR036412">
    <property type="entry name" value="HAD-like_sf"/>
</dbReference>
<accession>A0A939D9R3</accession>
<feature type="transmembrane region" description="Helical" evidence="11">
    <location>
        <begin position="82"/>
        <end position="100"/>
    </location>
</feature>
<keyword evidence="5" id="KW-0547">Nucleotide-binding</keyword>
<dbReference type="SFLD" id="SFLDF00027">
    <property type="entry name" value="p-type_atpase"/>
    <property type="match status" value="1"/>
</dbReference>
<organism evidence="13 14">
    <name type="scientific">Clostridium aminobutyricum</name>
    <dbReference type="NCBI Taxonomy" id="33953"/>
    <lineage>
        <taxon>Bacteria</taxon>
        <taxon>Bacillati</taxon>
        <taxon>Bacillota</taxon>
        <taxon>Clostridia</taxon>
        <taxon>Eubacteriales</taxon>
        <taxon>Clostridiaceae</taxon>
        <taxon>Clostridium</taxon>
    </lineage>
</organism>
<evidence type="ECO:0000256" key="11">
    <source>
        <dbReference type="SAM" id="Phobius"/>
    </source>
</evidence>
<dbReference type="SUPFAM" id="SSF81660">
    <property type="entry name" value="Metal cation-transporting ATPase, ATP-binding domain N"/>
    <property type="match status" value="1"/>
</dbReference>
<evidence type="ECO:0000256" key="5">
    <source>
        <dbReference type="ARBA" id="ARBA00022741"/>
    </source>
</evidence>
<dbReference type="SFLD" id="SFLDS00003">
    <property type="entry name" value="Haloacid_Dehalogenase"/>
    <property type="match status" value="1"/>
</dbReference>
<dbReference type="SUPFAM" id="SSF81665">
    <property type="entry name" value="Calcium ATPase, transmembrane domain M"/>
    <property type="match status" value="1"/>
</dbReference>
<dbReference type="GO" id="GO:0016887">
    <property type="term" value="F:ATP hydrolysis activity"/>
    <property type="evidence" value="ECO:0007669"/>
    <property type="project" value="InterPro"/>
</dbReference>
<dbReference type="PRINTS" id="PR00119">
    <property type="entry name" value="CATATPASE"/>
</dbReference>
<dbReference type="SFLD" id="SFLDG00002">
    <property type="entry name" value="C1.7:_P-type_atpase_like"/>
    <property type="match status" value="1"/>
</dbReference>
<dbReference type="InterPro" id="IPR001757">
    <property type="entry name" value="P_typ_ATPase"/>
</dbReference>
<proteinExistence type="inferred from homology"/>
<feature type="transmembrane region" description="Helical" evidence="11">
    <location>
        <begin position="245"/>
        <end position="265"/>
    </location>
</feature>
<dbReference type="InterPro" id="IPR004014">
    <property type="entry name" value="ATPase_P-typ_cation-transptr_N"/>
</dbReference>
<dbReference type="PRINTS" id="PR00120">
    <property type="entry name" value="HATPASE"/>
</dbReference>
<evidence type="ECO:0000256" key="7">
    <source>
        <dbReference type="ARBA" id="ARBA00022842"/>
    </source>
</evidence>
<evidence type="ECO:0000313" key="14">
    <source>
        <dbReference type="Proteomes" id="UP000664545"/>
    </source>
</evidence>
<protein>
    <submittedName>
        <fullName evidence="13">Cation-translocating P-type ATPase</fullName>
    </submittedName>
</protein>
<dbReference type="FunFam" id="3.40.50.1000:FF:000028">
    <property type="entry name" value="Calcium-transporting P-type ATPase, putative"/>
    <property type="match status" value="1"/>
</dbReference>
<dbReference type="EMBL" id="JAFJZZ010000005">
    <property type="protein sequence ID" value="MBN7774009.1"/>
    <property type="molecule type" value="Genomic_DNA"/>
</dbReference>
<feature type="transmembrane region" description="Helical" evidence="11">
    <location>
        <begin position="732"/>
        <end position="751"/>
    </location>
</feature>
<dbReference type="FunFam" id="2.70.150.10:FF:000160">
    <property type="entry name" value="Sarcoplasmic/endoplasmic reticulum calcium ATPase 1"/>
    <property type="match status" value="1"/>
</dbReference>
<keyword evidence="14" id="KW-1185">Reference proteome</keyword>
<dbReference type="Gene3D" id="3.40.1110.10">
    <property type="entry name" value="Calcium-transporting ATPase, cytoplasmic domain N"/>
    <property type="match status" value="1"/>
</dbReference>
<dbReference type="Gene3D" id="1.20.1110.10">
    <property type="entry name" value="Calcium-transporting ATPase, transmembrane domain"/>
    <property type="match status" value="2"/>
</dbReference>
<feature type="transmembrane region" description="Helical" evidence="11">
    <location>
        <begin position="797"/>
        <end position="819"/>
    </location>
</feature>
<dbReference type="InterPro" id="IPR023298">
    <property type="entry name" value="ATPase_P-typ_TM_dom_sf"/>
</dbReference>
<dbReference type="InterPro" id="IPR023299">
    <property type="entry name" value="ATPase_P-typ_cyto_dom_N"/>
</dbReference>
<feature type="transmembrane region" description="Helical" evidence="11">
    <location>
        <begin position="757"/>
        <end position="776"/>
    </location>
</feature>
<dbReference type="Pfam" id="PF00689">
    <property type="entry name" value="Cation_ATPase_C"/>
    <property type="match status" value="1"/>
</dbReference>
<dbReference type="AlphaFoldDB" id="A0A939D9R3"/>
<dbReference type="Pfam" id="PF13246">
    <property type="entry name" value="Cation_ATPase"/>
    <property type="match status" value="1"/>
</dbReference>
<dbReference type="InterPro" id="IPR018303">
    <property type="entry name" value="ATPase_P-typ_P_site"/>
</dbReference>
<gene>
    <name evidence="13" type="ORF">JYB65_11600</name>
</gene>
<dbReference type="GO" id="GO:0012505">
    <property type="term" value="C:endomembrane system"/>
    <property type="evidence" value="ECO:0007669"/>
    <property type="project" value="UniProtKB-SubCell"/>
</dbReference>
<evidence type="ECO:0000256" key="10">
    <source>
        <dbReference type="ARBA" id="ARBA00023136"/>
    </source>
</evidence>
<keyword evidence="3" id="KW-0597">Phosphoprotein</keyword>
<dbReference type="InterPro" id="IPR023214">
    <property type="entry name" value="HAD_sf"/>
</dbReference>
<feature type="domain" description="Cation-transporting P-type ATPase N-terminal" evidence="12">
    <location>
        <begin position="4"/>
        <end position="77"/>
    </location>
</feature>
<name>A0A939D9R3_CLOAM</name>
<dbReference type="InterPro" id="IPR006068">
    <property type="entry name" value="ATPase_P-typ_cation-transptr_C"/>
</dbReference>
<keyword evidence="6" id="KW-0067">ATP-binding</keyword>
<evidence type="ECO:0000256" key="9">
    <source>
        <dbReference type="ARBA" id="ARBA00022989"/>
    </source>
</evidence>
<dbReference type="InterPro" id="IPR044492">
    <property type="entry name" value="P_typ_ATPase_HD_dom"/>
</dbReference>
<dbReference type="PANTHER" id="PTHR42861">
    <property type="entry name" value="CALCIUM-TRANSPORTING ATPASE"/>
    <property type="match status" value="1"/>
</dbReference>
<dbReference type="SMART" id="SM00831">
    <property type="entry name" value="Cation_ATPase_N"/>
    <property type="match status" value="1"/>
</dbReference>
<dbReference type="Gene3D" id="3.40.50.1000">
    <property type="entry name" value="HAD superfamily/HAD-like"/>
    <property type="match status" value="1"/>
</dbReference>
<keyword evidence="10 11" id="KW-0472">Membrane</keyword>